<proteinExistence type="predicted"/>
<organism evidence="1 2">
    <name type="scientific">Pedobacter albus</name>
    <dbReference type="NCBI Taxonomy" id="3113905"/>
    <lineage>
        <taxon>Bacteria</taxon>
        <taxon>Pseudomonadati</taxon>
        <taxon>Bacteroidota</taxon>
        <taxon>Sphingobacteriia</taxon>
        <taxon>Sphingobacteriales</taxon>
        <taxon>Sphingobacteriaceae</taxon>
        <taxon>Pedobacter</taxon>
    </lineage>
</organism>
<dbReference type="Proteomes" id="UP001336835">
    <property type="component" value="Unassembled WGS sequence"/>
</dbReference>
<evidence type="ECO:0000313" key="2">
    <source>
        <dbReference type="Proteomes" id="UP001336835"/>
    </source>
</evidence>
<evidence type="ECO:0000313" key="1">
    <source>
        <dbReference type="EMBL" id="MEE1946713.1"/>
    </source>
</evidence>
<name>A0ABU7IB46_9SPHI</name>
<protein>
    <submittedName>
        <fullName evidence="1">Uncharacterized protein</fullName>
    </submittedName>
</protein>
<keyword evidence="2" id="KW-1185">Reference proteome</keyword>
<reference evidence="1 2" key="1">
    <citation type="submission" date="2024-01" db="EMBL/GenBank/DDBJ databases">
        <title>Pedobacter sp. nov., isolated from fresh soil.</title>
        <authorList>
            <person name="Le N.T.T."/>
        </authorList>
    </citation>
    <scope>NUCLEOTIDE SEQUENCE [LARGE SCALE GENOMIC DNA]</scope>
    <source>
        <strain evidence="1 2">KR3-3</strain>
    </source>
</reference>
<gene>
    <name evidence="1" type="ORF">VRU48_16430</name>
</gene>
<accession>A0ABU7IB46</accession>
<sequence length="51" mass="6077">MDIGRYQMGTDVFNIIDTKTGERYFRDEYGAGYYILDKNGDEVKTKWYPKN</sequence>
<dbReference type="RefSeq" id="WP_330109007.1">
    <property type="nucleotide sequence ID" value="NZ_JAZDQT010000003.1"/>
</dbReference>
<dbReference type="EMBL" id="JAZDQT010000003">
    <property type="protein sequence ID" value="MEE1946713.1"/>
    <property type="molecule type" value="Genomic_DNA"/>
</dbReference>
<comment type="caution">
    <text evidence="1">The sequence shown here is derived from an EMBL/GenBank/DDBJ whole genome shotgun (WGS) entry which is preliminary data.</text>
</comment>